<dbReference type="EMBL" id="QQNH01000006">
    <property type="protein sequence ID" value="RDE09373.1"/>
    <property type="molecule type" value="Genomic_DNA"/>
</dbReference>
<comment type="caution">
    <text evidence="2">The sequence shown here is derived from an EMBL/GenBank/DDBJ whole genome shotgun (WGS) entry which is preliminary data.</text>
</comment>
<keyword evidence="3" id="KW-1185">Reference proteome</keyword>
<name>A0A369W4W7_9HYPH</name>
<evidence type="ECO:0000256" key="1">
    <source>
        <dbReference type="SAM" id="SignalP"/>
    </source>
</evidence>
<evidence type="ECO:0000313" key="3">
    <source>
        <dbReference type="Proteomes" id="UP000253759"/>
    </source>
</evidence>
<feature type="signal peptide" evidence="1">
    <location>
        <begin position="1"/>
        <end position="21"/>
    </location>
</feature>
<proteinExistence type="predicted"/>
<feature type="chain" id="PRO_5016629326" evidence="1">
    <location>
        <begin position="22"/>
        <end position="153"/>
    </location>
</feature>
<dbReference type="OrthoDB" id="7961377at2"/>
<protein>
    <submittedName>
        <fullName evidence="2">Uncharacterized protein</fullName>
    </submittedName>
</protein>
<keyword evidence="1" id="KW-0732">Signal</keyword>
<reference evidence="3" key="1">
    <citation type="submission" date="2018-07" db="EMBL/GenBank/DDBJ databases">
        <authorList>
            <person name="Liu B.-T."/>
            <person name="Du Z."/>
        </authorList>
    </citation>
    <scope>NUCLEOTIDE SEQUENCE [LARGE SCALE GENOMIC DNA]</scope>
    <source>
        <strain evidence="3">XYN52</strain>
    </source>
</reference>
<dbReference type="Proteomes" id="UP000253759">
    <property type="component" value="Unassembled WGS sequence"/>
</dbReference>
<dbReference type="AlphaFoldDB" id="A0A369W4W7"/>
<accession>A0A369W4W7</accession>
<evidence type="ECO:0000313" key="2">
    <source>
        <dbReference type="EMBL" id="RDE09373.1"/>
    </source>
</evidence>
<organism evidence="2 3">
    <name type="scientific">Pelagibacterium lacus</name>
    <dbReference type="NCBI Taxonomy" id="2282655"/>
    <lineage>
        <taxon>Bacteria</taxon>
        <taxon>Pseudomonadati</taxon>
        <taxon>Pseudomonadota</taxon>
        <taxon>Alphaproteobacteria</taxon>
        <taxon>Hyphomicrobiales</taxon>
        <taxon>Devosiaceae</taxon>
        <taxon>Pelagibacterium</taxon>
    </lineage>
</organism>
<sequence>MKLLATATVVSALAFAAPAHAQLLNSGNSGLLGIGNNLLAFQTGHISVLNGGVLNGSNVLSGIGLGSSASANNAATNTTGSSHAVVTGRDNTYIPGRGNTIVSGKGNTVGSGNISGYGHTVVPGNSNVIGTGNAVGNQWGSNFYTHSLNSFGW</sequence>
<dbReference type="RefSeq" id="WP_114645283.1">
    <property type="nucleotide sequence ID" value="NZ_QQNH01000006.1"/>
</dbReference>
<gene>
    <name evidence="2" type="ORF">DVH29_06090</name>
</gene>